<evidence type="ECO:0000256" key="1">
    <source>
        <dbReference type="SAM" id="MobiDB-lite"/>
    </source>
</evidence>
<dbReference type="VEuPathDB" id="FungiDB:AAP_00439"/>
<dbReference type="EMBL" id="AZGZ01000001">
    <property type="protein sequence ID" value="KZZ98178.1"/>
    <property type="molecule type" value="Genomic_DNA"/>
</dbReference>
<dbReference type="Proteomes" id="UP000242877">
    <property type="component" value="Unassembled WGS sequence"/>
</dbReference>
<organism evidence="2 3">
    <name type="scientific">Ascosphaera apis ARSEF 7405</name>
    <dbReference type="NCBI Taxonomy" id="392613"/>
    <lineage>
        <taxon>Eukaryota</taxon>
        <taxon>Fungi</taxon>
        <taxon>Dikarya</taxon>
        <taxon>Ascomycota</taxon>
        <taxon>Pezizomycotina</taxon>
        <taxon>Eurotiomycetes</taxon>
        <taxon>Eurotiomycetidae</taxon>
        <taxon>Onygenales</taxon>
        <taxon>Ascosphaeraceae</taxon>
        <taxon>Ascosphaera</taxon>
    </lineage>
</organism>
<keyword evidence="3" id="KW-1185">Reference proteome</keyword>
<comment type="caution">
    <text evidence="2">The sequence shown here is derived from an EMBL/GenBank/DDBJ whole genome shotgun (WGS) entry which is preliminary data.</text>
</comment>
<evidence type="ECO:0000313" key="3">
    <source>
        <dbReference type="Proteomes" id="UP000242877"/>
    </source>
</evidence>
<gene>
    <name evidence="2" type="ORF">AAP_00439</name>
</gene>
<proteinExistence type="predicted"/>
<reference evidence="2 3" key="1">
    <citation type="journal article" date="2016" name="Genome Biol. Evol.">
        <title>Divergent and convergent evolution of fungal pathogenicity.</title>
        <authorList>
            <person name="Shang Y."/>
            <person name="Xiao G."/>
            <person name="Zheng P."/>
            <person name="Cen K."/>
            <person name="Zhan S."/>
            <person name="Wang C."/>
        </authorList>
    </citation>
    <scope>NUCLEOTIDE SEQUENCE [LARGE SCALE GENOMIC DNA]</scope>
    <source>
        <strain evidence="2 3">ARSEF 7405</strain>
    </source>
</reference>
<feature type="region of interest" description="Disordered" evidence="1">
    <location>
        <begin position="275"/>
        <end position="297"/>
    </location>
</feature>
<accession>A0A168DW52</accession>
<dbReference type="AlphaFoldDB" id="A0A168DW52"/>
<evidence type="ECO:0000313" key="2">
    <source>
        <dbReference type="EMBL" id="KZZ98178.1"/>
    </source>
</evidence>
<protein>
    <submittedName>
        <fullName evidence="2">Uncharacterized protein</fullName>
    </submittedName>
</protein>
<dbReference type="OrthoDB" id="4869984at2759"/>
<name>A0A168DW52_9EURO</name>
<sequence>MVRLAPDSSYRTRTAAQCLETARRALGPQSGALKSVQFVPSGLALVPTNLSLRPHLLAKAGQLQTAFNALSIDEQTGRDSFMIAYAPRFVSPFSSDTLTPEAYTAEITAVLGTAPAHVHMADNKQEDSCTLFAFFPRGKVSTGRSLMLFGARLKLHKLQPRARKTTQCSRCFGFHPVRGCSRPALCDTCGSAKHLAAEHPVLSSDAEDLIARCCNCLGPHLASTPECPARASLSSVPRASKAELQALRAHQRKERQVQVKAMAAAIKAKADEVSAHPNPFLSAGSHAAESETDPDDL</sequence>